<dbReference type="OrthoDB" id="5295945at2"/>
<dbReference type="EC" id="2.7.7.18" evidence="11"/>
<name>A0A2N5EB74_9GAMM</name>
<dbReference type="FunFam" id="3.40.50.620:FF:000039">
    <property type="entry name" value="Probable nicotinate-nucleotide adenylyltransferase"/>
    <property type="match status" value="1"/>
</dbReference>
<dbReference type="HAMAP" id="MF_00244">
    <property type="entry name" value="NaMN_adenylyltr"/>
    <property type="match status" value="1"/>
</dbReference>
<dbReference type="InterPro" id="IPR014729">
    <property type="entry name" value="Rossmann-like_a/b/a_fold"/>
</dbReference>
<evidence type="ECO:0000256" key="1">
    <source>
        <dbReference type="ARBA" id="ARBA00002324"/>
    </source>
</evidence>
<protein>
    <recommendedName>
        <fullName evidence="11">Probable nicotinate-nucleotide adenylyltransferase</fullName>
        <ecNumber evidence="11">2.7.7.18</ecNumber>
    </recommendedName>
    <alternativeName>
        <fullName evidence="11">Deamido-NAD(+) diphosphorylase</fullName>
    </alternativeName>
    <alternativeName>
        <fullName evidence="11">Deamido-NAD(+) pyrophosphorylase</fullName>
    </alternativeName>
    <alternativeName>
        <fullName evidence="11">Nicotinate mononucleotide adenylyltransferase</fullName>
        <shortName evidence="11">NaMN adenylyltransferase</shortName>
    </alternativeName>
</protein>
<dbReference type="NCBIfam" id="TIGR00125">
    <property type="entry name" value="cyt_tran_rel"/>
    <property type="match status" value="1"/>
</dbReference>
<evidence type="ECO:0000256" key="8">
    <source>
        <dbReference type="ARBA" id="ARBA00022840"/>
    </source>
</evidence>
<keyword evidence="9 11" id="KW-0520">NAD</keyword>
<dbReference type="SUPFAM" id="SSF52374">
    <property type="entry name" value="Nucleotidylyl transferase"/>
    <property type="match status" value="1"/>
</dbReference>
<evidence type="ECO:0000313" key="14">
    <source>
        <dbReference type="Proteomes" id="UP000234503"/>
    </source>
</evidence>
<dbReference type="EMBL" id="PJZH01000002">
    <property type="protein sequence ID" value="PLR39388.1"/>
    <property type="molecule type" value="Genomic_DNA"/>
</dbReference>
<keyword evidence="7 11" id="KW-0547">Nucleotide-binding</keyword>
<gene>
    <name evidence="11" type="primary">nadD</name>
    <name evidence="13" type="ORF">CYR32_03980</name>
</gene>
<sequence length="264" mass="29526">MASQCGRSWKVSLCCCAVKPCLLSFINYLLLTAFSPGDGFPMPDTLAARHLTSVDAFFGGTFDPVHYGHLKPVEALAQQVGLGSVTLLPNNVPPHRPQPEATAQQRLAMVQLAIADNPLFRVDDRELQRETPSYTIETLETLRKERGAHASLAFIIGQDSLLNLYKWHRWESLLSVCHLLVCARPGYRRQLDTPQLQAWFEEHVVTRAARLGEKPAGFIYLADTPLVNVSATEIRARRHAGLDCDHLLPVAVQRYIDSQGLYRE</sequence>
<evidence type="ECO:0000256" key="3">
    <source>
        <dbReference type="ARBA" id="ARBA00009014"/>
    </source>
</evidence>
<evidence type="ECO:0000256" key="2">
    <source>
        <dbReference type="ARBA" id="ARBA00005019"/>
    </source>
</evidence>
<keyword evidence="14" id="KW-1185">Reference proteome</keyword>
<dbReference type="AlphaFoldDB" id="A0A2N5EB74"/>
<feature type="domain" description="Cytidyltransferase-like" evidence="12">
    <location>
        <begin position="57"/>
        <end position="237"/>
    </location>
</feature>
<dbReference type="Proteomes" id="UP000234503">
    <property type="component" value="Unassembled WGS sequence"/>
</dbReference>
<evidence type="ECO:0000313" key="13">
    <source>
        <dbReference type="EMBL" id="PLR39388.1"/>
    </source>
</evidence>
<dbReference type="Gene3D" id="3.40.50.620">
    <property type="entry name" value="HUPs"/>
    <property type="match status" value="1"/>
</dbReference>
<evidence type="ECO:0000256" key="11">
    <source>
        <dbReference type="HAMAP-Rule" id="MF_00244"/>
    </source>
</evidence>
<dbReference type="NCBIfam" id="NF000840">
    <property type="entry name" value="PRK00071.1-3"/>
    <property type="match status" value="1"/>
</dbReference>
<keyword evidence="4 11" id="KW-0662">Pyridine nucleotide biosynthesis</keyword>
<dbReference type="NCBIfam" id="TIGR00482">
    <property type="entry name" value="nicotinate (nicotinamide) nucleotide adenylyltransferase"/>
    <property type="match status" value="1"/>
</dbReference>
<evidence type="ECO:0000256" key="7">
    <source>
        <dbReference type="ARBA" id="ARBA00022741"/>
    </source>
</evidence>
<dbReference type="PANTHER" id="PTHR39321">
    <property type="entry name" value="NICOTINATE-NUCLEOTIDE ADENYLYLTRANSFERASE-RELATED"/>
    <property type="match status" value="1"/>
</dbReference>
<dbReference type="GO" id="GO:0004515">
    <property type="term" value="F:nicotinate-nucleotide adenylyltransferase activity"/>
    <property type="evidence" value="ECO:0007669"/>
    <property type="project" value="UniProtKB-UniRule"/>
</dbReference>
<keyword evidence="8 11" id="KW-0067">ATP-binding</keyword>
<dbReference type="NCBIfam" id="NF000839">
    <property type="entry name" value="PRK00071.1-1"/>
    <property type="match status" value="1"/>
</dbReference>
<comment type="catalytic activity">
    <reaction evidence="10 11">
        <text>nicotinate beta-D-ribonucleotide + ATP + H(+) = deamido-NAD(+) + diphosphate</text>
        <dbReference type="Rhea" id="RHEA:22860"/>
        <dbReference type="ChEBI" id="CHEBI:15378"/>
        <dbReference type="ChEBI" id="CHEBI:30616"/>
        <dbReference type="ChEBI" id="CHEBI:33019"/>
        <dbReference type="ChEBI" id="CHEBI:57502"/>
        <dbReference type="ChEBI" id="CHEBI:58437"/>
        <dbReference type="EC" id="2.7.7.18"/>
    </reaction>
</comment>
<accession>A0A2N5EB74</accession>
<evidence type="ECO:0000259" key="12">
    <source>
        <dbReference type="Pfam" id="PF01467"/>
    </source>
</evidence>
<keyword evidence="5 11" id="KW-0808">Transferase</keyword>
<evidence type="ECO:0000256" key="10">
    <source>
        <dbReference type="ARBA" id="ARBA00048721"/>
    </source>
</evidence>
<comment type="pathway">
    <text evidence="2 11">Cofactor biosynthesis; NAD(+) biosynthesis; deamido-NAD(+) from nicotinate D-ribonucleotide: step 1/1.</text>
</comment>
<comment type="function">
    <text evidence="1 11">Catalyzes the reversible adenylation of nicotinate mononucleotide (NaMN) to nicotinic acid adenine dinucleotide (NaAD).</text>
</comment>
<keyword evidence="6 11" id="KW-0548">Nucleotidyltransferase</keyword>
<evidence type="ECO:0000256" key="9">
    <source>
        <dbReference type="ARBA" id="ARBA00023027"/>
    </source>
</evidence>
<dbReference type="InterPro" id="IPR005248">
    <property type="entry name" value="NadD/NMNAT"/>
</dbReference>
<dbReference type="UniPathway" id="UPA00253">
    <property type="reaction ID" value="UER00332"/>
</dbReference>
<comment type="caution">
    <text evidence="13">The sequence shown here is derived from an EMBL/GenBank/DDBJ whole genome shotgun (WGS) entry which is preliminary data.</text>
</comment>
<dbReference type="GO" id="GO:0009435">
    <property type="term" value="P:NAD+ biosynthetic process"/>
    <property type="evidence" value="ECO:0007669"/>
    <property type="project" value="UniProtKB-UniRule"/>
</dbReference>
<evidence type="ECO:0000256" key="4">
    <source>
        <dbReference type="ARBA" id="ARBA00022642"/>
    </source>
</evidence>
<dbReference type="Pfam" id="PF01467">
    <property type="entry name" value="CTP_transf_like"/>
    <property type="match status" value="1"/>
</dbReference>
<reference evidence="13 14" key="1">
    <citation type="submission" date="2017-12" db="EMBL/GenBank/DDBJ databases">
        <title>Characterization of six clinical isolates of Enterochimera gen. nov., a novel genus of the Yersiniaciae family and the three species Enterochimera arupensis sp. nov., Enterochimera coloradensis sp. nov, and Enterochimera californica sp. nov.</title>
        <authorList>
            <person name="Rossi A."/>
            <person name="Fisher M."/>
        </authorList>
    </citation>
    <scope>NUCLEOTIDE SEQUENCE [LARGE SCALE GENOMIC DNA]</scope>
    <source>
        <strain evidence="14">2016-Iso4</strain>
    </source>
</reference>
<dbReference type="GO" id="GO:0005524">
    <property type="term" value="F:ATP binding"/>
    <property type="evidence" value="ECO:0007669"/>
    <property type="project" value="UniProtKB-KW"/>
</dbReference>
<evidence type="ECO:0000256" key="6">
    <source>
        <dbReference type="ARBA" id="ARBA00022695"/>
    </source>
</evidence>
<comment type="similarity">
    <text evidence="3 11">Belongs to the NadD family.</text>
</comment>
<organism evidence="13 14">
    <name type="scientific">Chimaeribacter coloradensis</name>
    <dbReference type="NCBI Taxonomy" id="2060068"/>
    <lineage>
        <taxon>Bacteria</taxon>
        <taxon>Pseudomonadati</taxon>
        <taxon>Pseudomonadota</taxon>
        <taxon>Gammaproteobacteria</taxon>
        <taxon>Enterobacterales</taxon>
        <taxon>Yersiniaceae</taxon>
        <taxon>Chimaeribacter</taxon>
    </lineage>
</organism>
<proteinExistence type="inferred from homology"/>
<dbReference type="CDD" id="cd02165">
    <property type="entry name" value="NMNAT"/>
    <property type="match status" value="1"/>
</dbReference>
<dbReference type="InterPro" id="IPR004821">
    <property type="entry name" value="Cyt_trans-like"/>
</dbReference>
<dbReference type="PANTHER" id="PTHR39321:SF3">
    <property type="entry name" value="PHOSPHOPANTETHEINE ADENYLYLTRANSFERASE"/>
    <property type="match status" value="1"/>
</dbReference>
<evidence type="ECO:0000256" key="5">
    <source>
        <dbReference type="ARBA" id="ARBA00022679"/>
    </source>
</evidence>